<dbReference type="EMBL" id="LR134377">
    <property type="protein sequence ID" value="VEH06949.1"/>
    <property type="molecule type" value="Genomic_DNA"/>
</dbReference>
<dbReference type="Proteomes" id="UP000033457">
    <property type="component" value="Chromosome"/>
</dbReference>
<dbReference type="OrthoDB" id="3187690at2"/>
<dbReference type="KEGG" id="cku:UL82_04295"/>
<name>A0A0F6R030_9CORY</name>
<evidence type="ECO:0000313" key="3">
    <source>
        <dbReference type="Proteomes" id="UP000033457"/>
    </source>
</evidence>
<dbReference type="STRING" id="35755.UL82_04295"/>
<dbReference type="InterPro" id="IPR013381">
    <property type="entry name" value="CRISPR-assoc_prot_Cse1"/>
</dbReference>
<gene>
    <name evidence="2" type="ORF">NCTC949_01422</name>
    <name evidence="1" type="ORF">UL82_04295</name>
</gene>
<evidence type="ECO:0000313" key="1">
    <source>
        <dbReference type="EMBL" id="AKE41060.1"/>
    </source>
</evidence>
<keyword evidence="3" id="KW-1185">Reference proteome</keyword>
<proteinExistence type="predicted"/>
<dbReference type="NCBIfam" id="TIGR02547">
    <property type="entry name" value="casA_cse1"/>
    <property type="match status" value="1"/>
</dbReference>
<dbReference type="EMBL" id="CP011312">
    <property type="protein sequence ID" value="AKE41060.1"/>
    <property type="molecule type" value="Genomic_DNA"/>
</dbReference>
<protein>
    <submittedName>
        <fullName evidence="2">CRISPR-associated Cse1 family protein</fullName>
    </submittedName>
</protein>
<sequence length="549" mass="61872">MESHFNLLDEKWIKVIDINGIEAEISIHELLSNSSHYQAFANELPTINFAILRLLLAILEAALLEEYEDDELVEEWKNIWETGSLPIDIIDDYLTTYRHRFYLIDETYPFLQVPTLATAKNEWKKLDLIVIDSPGEGSLFTRRTANVLDLAEAARWLVHANSFDFSGIKSGAVGDDRVKGGKGYPQGIGWCGWLGGTTIIGRNLFETLMLNFVAEGDFSSLDKPIWEEEPLTAAARPYAQPHGQKGLFTWPQRRIRLKIEENKATGVLVCNGDPIDYTNQLAHENMTAWRYSEPQSKKAKKPVYMPRALQSEKMLWQGLSTLLPSDNAELVDKTGILKFKPAKNVEWVGRLIERGVLPYDYRIQLDVVTIEYGTQNASVEKVLHDSLRMSAALASIDQQELQSWVQDAVSYADKTALAVTNLAADLIIAEGYSGDKIAKKRKQTYAKMLAAIDPQFRNWLSQLSIDSDGVTLLQEWIMYLRRLGNQTAQQLLQTTSSKAWSGRKHNDHIVNVGTAASRFSFSLAKILPTTNPLQSSNNQKGDSHDIINK</sequence>
<reference evidence="2 4" key="2">
    <citation type="submission" date="2018-12" db="EMBL/GenBank/DDBJ databases">
        <authorList>
            <consortium name="Pathogen Informatics"/>
        </authorList>
    </citation>
    <scope>NUCLEOTIDE SEQUENCE [LARGE SCALE GENOMIC DNA]</scope>
    <source>
        <strain evidence="2 4">NCTC949</strain>
    </source>
</reference>
<dbReference type="RefSeq" id="WP_052735868.1">
    <property type="nucleotide sequence ID" value="NZ_CP011312.1"/>
</dbReference>
<dbReference type="HOGENOM" id="CLU_034285_0_0_11"/>
<organism evidence="1 3">
    <name type="scientific">Corynebacterium kutscheri</name>
    <dbReference type="NCBI Taxonomy" id="35755"/>
    <lineage>
        <taxon>Bacteria</taxon>
        <taxon>Bacillati</taxon>
        <taxon>Actinomycetota</taxon>
        <taxon>Actinomycetes</taxon>
        <taxon>Mycobacteriales</taxon>
        <taxon>Corynebacteriaceae</taxon>
        <taxon>Corynebacterium</taxon>
    </lineage>
</organism>
<dbReference type="Gene3D" id="1.10.132.100">
    <property type="match status" value="1"/>
</dbReference>
<dbReference type="AlphaFoldDB" id="A0A0F6R030"/>
<reference evidence="1 3" key="1">
    <citation type="journal article" date="2015" name="Genome Announc.">
        <title>Complete Genome Sequence of Corynebacterium kutscheri DSM 20755, a Corynebacterial Type Strain with Remarkably Low G+C Content of Chromosomal DNA.</title>
        <authorList>
            <person name="Ruckert C."/>
            <person name="Albersmeier A."/>
            <person name="Winkler A."/>
            <person name="Tauch A."/>
        </authorList>
    </citation>
    <scope>NUCLEOTIDE SEQUENCE [LARGE SCALE GENOMIC DNA]</scope>
    <source>
        <strain evidence="1 3">DSM 20755</strain>
    </source>
</reference>
<evidence type="ECO:0000313" key="4">
    <source>
        <dbReference type="Proteomes" id="UP000271380"/>
    </source>
</evidence>
<dbReference type="Proteomes" id="UP000271380">
    <property type="component" value="Chromosome"/>
</dbReference>
<dbReference type="Pfam" id="PF09481">
    <property type="entry name" value="CRISPR_Cse1"/>
    <property type="match status" value="1"/>
</dbReference>
<evidence type="ECO:0000313" key="2">
    <source>
        <dbReference type="EMBL" id="VEH06949.1"/>
    </source>
</evidence>
<accession>A0A0F6R030</accession>